<name>A0A0C2DX46_9BILA</name>
<accession>A0A0C2DX46</accession>
<sequence length="92" mass="10409">MSTMRARKKCGPCFIICQAKVKGTVLLQRDQNAHNSTLHGLHVDKLDKCVLDCKIPEEEVEEENKVCVHLDCFHETLSVRCCTKQPDNGIMP</sequence>
<dbReference type="AlphaFoldDB" id="A0A0C2DX46"/>
<dbReference type="OrthoDB" id="5912739at2759"/>
<keyword evidence="2" id="KW-1185">Reference proteome</keyword>
<evidence type="ECO:0000313" key="2">
    <source>
        <dbReference type="Proteomes" id="UP000054047"/>
    </source>
</evidence>
<protein>
    <submittedName>
        <fullName evidence="1">Uncharacterized protein</fullName>
    </submittedName>
</protein>
<dbReference type="Proteomes" id="UP000054047">
    <property type="component" value="Unassembled WGS sequence"/>
</dbReference>
<evidence type="ECO:0000313" key="1">
    <source>
        <dbReference type="EMBL" id="KIH67487.1"/>
    </source>
</evidence>
<reference evidence="1 2" key="1">
    <citation type="submission" date="2013-12" db="EMBL/GenBank/DDBJ databases">
        <title>Draft genome of the parsitic nematode Ancylostoma duodenale.</title>
        <authorList>
            <person name="Mitreva M."/>
        </authorList>
    </citation>
    <scope>NUCLEOTIDE SEQUENCE [LARGE SCALE GENOMIC DNA]</scope>
    <source>
        <strain evidence="1 2">Zhejiang</strain>
    </source>
</reference>
<dbReference type="EMBL" id="KN726675">
    <property type="protein sequence ID" value="KIH67487.1"/>
    <property type="molecule type" value="Genomic_DNA"/>
</dbReference>
<organism evidence="1 2">
    <name type="scientific">Ancylostoma duodenale</name>
    <dbReference type="NCBI Taxonomy" id="51022"/>
    <lineage>
        <taxon>Eukaryota</taxon>
        <taxon>Metazoa</taxon>
        <taxon>Ecdysozoa</taxon>
        <taxon>Nematoda</taxon>
        <taxon>Chromadorea</taxon>
        <taxon>Rhabditida</taxon>
        <taxon>Rhabditina</taxon>
        <taxon>Rhabditomorpha</taxon>
        <taxon>Strongyloidea</taxon>
        <taxon>Ancylostomatidae</taxon>
        <taxon>Ancylostomatinae</taxon>
        <taxon>Ancylostoma</taxon>
    </lineage>
</organism>
<gene>
    <name evidence="1" type="ORF">ANCDUO_02180</name>
</gene>
<proteinExistence type="predicted"/>